<feature type="domain" description="Ice-binding protein C-terminal" evidence="2">
    <location>
        <begin position="180"/>
        <end position="204"/>
    </location>
</feature>
<proteinExistence type="predicted"/>
<dbReference type="Pfam" id="PF07589">
    <property type="entry name" value="PEP-CTERM"/>
    <property type="match status" value="1"/>
</dbReference>
<comment type="caution">
    <text evidence="3">The sequence shown here is derived from an EMBL/GenBank/DDBJ whole genome shotgun (WGS) entry which is preliminary data.</text>
</comment>
<reference evidence="3" key="1">
    <citation type="submission" date="2021-05" db="EMBL/GenBank/DDBJ databases">
        <authorList>
            <person name="Pietrasiak N."/>
            <person name="Ward R."/>
            <person name="Stajich J.E."/>
            <person name="Kurbessoian T."/>
        </authorList>
    </citation>
    <scope>NUCLEOTIDE SEQUENCE</scope>
    <source>
        <strain evidence="3">CPER-KK1</strain>
    </source>
</reference>
<dbReference type="Proteomes" id="UP000753908">
    <property type="component" value="Unassembled WGS sequence"/>
</dbReference>
<name>A0A951PNN0_9CYAN</name>
<reference evidence="3" key="2">
    <citation type="journal article" date="2022" name="Microbiol. Resour. Announc.">
        <title>Metagenome Sequencing to Explore Phylogenomics of Terrestrial Cyanobacteria.</title>
        <authorList>
            <person name="Ward R.D."/>
            <person name="Stajich J.E."/>
            <person name="Johansen J.R."/>
            <person name="Huntemann M."/>
            <person name="Clum A."/>
            <person name="Foster B."/>
            <person name="Foster B."/>
            <person name="Roux S."/>
            <person name="Palaniappan K."/>
            <person name="Varghese N."/>
            <person name="Mukherjee S."/>
            <person name="Reddy T.B.K."/>
            <person name="Daum C."/>
            <person name="Copeland A."/>
            <person name="Chen I.A."/>
            <person name="Ivanova N.N."/>
            <person name="Kyrpides N.C."/>
            <person name="Shapiro N."/>
            <person name="Eloe-Fadrosh E.A."/>
            <person name="Pietrasiak N."/>
        </authorList>
    </citation>
    <scope>NUCLEOTIDE SEQUENCE</scope>
    <source>
        <strain evidence="3">CPER-KK1</strain>
    </source>
</reference>
<feature type="chain" id="PRO_5037260417" evidence="1">
    <location>
        <begin position="28"/>
        <end position="209"/>
    </location>
</feature>
<dbReference type="AlphaFoldDB" id="A0A951PNN0"/>
<evidence type="ECO:0000313" key="3">
    <source>
        <dbReference type="EMBL" id="MBW4546491.1"/>
    </source>
</evidence>
<sequence length="209" mass="21869">MQSKLIHSLSVAAAAATLVGLCVPAQAASLAGSSDLNSTEGFSFSDNTKVTFTFLQSQGEYLSNFGVYDASKNSLQTLISEVQASDNGSENDWQGTCGVSVVSCEVSYTFEAGVNYFLGLAANAATTVFSGTQYNNQLPFRFTNDSAADSTVLIAINDSYTGDSDYNDFTVSASASRVESVPEPGTLGALASVGALGLMGIRRRKRVNT</sequence>
<protein>
    <submittedName>
        <fullName evidence="3">PEP-CTERM sorting domain-containing protein</fullName>
    </submittedName>
</protein>
<dbReference type="EMBL" id="JAHHIF010000025">
    <property type="protein sequence ID" value="MBW4546491.1"/>
    <property type="molecule type" value="Genomic_DNA"/>
</dbReference>
<feature type="signal peptide" evidence="1">
    <location>
        <begin position="1"/>
        <end position="27"/>
    </location>
</feature>
<evidence type="ECO:0000313" key="4">
    <source>
        <dbReference type="Proteomes" id="UP000753908"/>
    </source>
</evidence>
<organism evidence="3 4">
    <name type="scientific">Symplocastrum torsivum CPER-KK1</name>
    <dbReference type="NCBI Taxonomy" id="450513"/>
    <lineage>
        <taxon>Bacteria</taxon>
        <taxon>Bacillati</taxon>
        <taxon>Cyanobacteriota</taxon>
        <taxon>Cyanophyceae</taxon>
        <taxon>Oscillatoriophycideae</taxon>
        <taxon>Oscillatoriales</taxon>
        <taxon>Microcoleaceae</taxon>
        <taxon>Symplocastrum</taxon>
    </lineage>
</organism>
<evidence type="ECO:0000259" key="2">
    <source>
        <dbReference type="Pfam" id="PF07589"/>
    </source>
</evidence>
<dbReference type="NCBIfam" id="TIGR02595">
    <property type="entry name" value="PEP_CTERM"/>
    <property type="match status" value="1"/>
</dbReference>
<keyword evidence="1" id="KW-0732">Signal</keyword>
<dbReference type="InterPro" id="IPR013424">
    <property type="entry name" value="Ice-binding_C"/>
</dbReference>
<evidence type="ECO:0000256" key="1">
    <source>
        <dbReference type="SAM" id="SignalP"/>
    </source>
</evidence>
<accession>A0A951PNN0</accession>
<gene>
    <name evidence="3" type="ORF">KME25_18890</name>
</gene>